<keyword evidence="2" id="KW-1185">Reference proteome</keyword>
<gene>
    <name evidence="1" type="ORF">OH818_25410</name>
</gene>
<sequence>MLIELAGESLDLLLDAASGRLAGLDDAGRRALGAEREFEDQLLVRLADVRL</sequence>
<dbReference type="Proteomes" id="UP001164020">
    <property type="component" value="Chromosome"/>
</dbReference>
<organism evidence="1 2">
    <name type="scientific">Jiella pelagia</name>
    <dbReference type="NCBI Taxonomy" id="2986949"/>
    <lineage>
        <taxon>Bacteria</taxon>
        <taxon>Pseudomonadati</taxon>
        <taxon>Pseudomonadota</taxon>
        <taxon>Alphaproteobacteria</taxon>
        <taxon>Hyphomicrobiales</taxon>
        <taxon>Aurantimonadaceae</taxon>
        <taxon>Jiella</taxon>
    </lineage>
</organism>
<name>A0ABY7BXL7_9HYPH</name>
<proteinExistence type="predicted"/>
<evidence type="ECO:0000313" key="1">
    <source>
        <dbReference type="EMBL" id="WAP68581.1"/>
    </source>
</evidence>
<evidence type="ECO:0000313" key="2">
    <source>
        <dbReference type="Proteomes" id="UP001164020"/>
    </source>
</evidence>
<accession>A0ABY7BXL7</accession>
<protein>
    <submittedName>
        <fullName evidence="1">Uncharacterized protein</fullName>
    </submittedName>
</protein>
<reference evidence="1" key="1">
    <citation type="submission" date="2022-12" db="EMBL/GenBank/DDBJ databases">
        <title>Jiella pelagia sp. nov., isolated from phosphonate enriched culture of Northwest Pacific surface seawater.</title>
        <authorList>
            <person name="Shin D.Y."/>
            <person name="Hwang C.Y."/>
        </authorList>
    </citation>
    <scope>NUCLEOTIDE SEQUENCE</scope>
    <source>
        <strain evidence="1">HL-NP1</strain>
    </source>
</reference>
<dbReference type="RefSeq" id="WP_268881003.1">
    <property type="nucleotide sequence ID" value="NZ_CP114029.1"/>
</dbReference>
<dbReference type="EMBL" id="CP114029">
    <property type="protein sequence ID" value="WAP68581.1"/>
    <property type="molecule type" value="Genomic_DNA"/>
</dbReference>